<organism evidence="2 3">
    <name type="scientific">Oleispira antarctica</name>
    <dbReference type="NCBI Taxonomy" id="188908"/>
    <lineage>
        <taxon>Bacteria</taxon>
        <taxon>Pseudomonadati</taxon>
        <taxon>Pseudomonadota</taxon>
        <taxon>Gammaproteobacteria</taxon>
        <taxon>Oceanospirillales</taxon>
        <taxon>Oceanospirillaceae</taxon>
        <taxon>Oleispira</taxon>
    </lineage>
</organism>
<feature type="transmembrane region" description="Helical" evidence="1">
    <location>
        <begin position="6"/>
        <end position="26"/>
    </location>
</feature>
<comment type="caution">
    <text evidence="2">The sequence shown here is derived from an EMBL/GenBank/DDBJ whole genome shotgun (WGS) entry which is preliminary data.</text>
</comment>
<evidence type="ECO:0000256" key="1">
    <source>
        <dbReference type="SAM" id="Phobius"/>
    </source>
</evidence>
<sequence length="72" mass="8350">MLWLVIILVILIFTSLVLALKFLVFNNQTAKDSMDKLHKERKNDKKVVGLLTLRVIFSIILLLLCYLYLSSL</sequence>
<evidence type="ECO:0000313" key="2">
    <source>
        <dbReference type="EMBL" id="OUS40062.1"/>
    </source>
</evidence>
<keyword evidence="1" id="KW-0472">Membrane</keyword>
<evidence type="ECO:0000313" key="3">
    <source>
        <dbReference type="Proteomes" id="UP000227088"/>
    </source>
</evidence>
<feature type="transmembrane region" description="Helical" evidence="1">
    <location>
        <begin position="47"/>
        <end position="69"/>
    </location>
</feature>
<dbReference type="Proteomes" id="UP000227088">
    <property type="component" value="Unassembled WGS sequence"/>
</dbReference>
<reference evidence="3" key="1">
    <citation type="journal article" date="2017" name="Proc. Natl. Acad. Sci. U.S.A.">
        <title>Simulation of Deepwater Horizon oil plume reveals substrate specialization within a complex community of hydrocarbon degraders.</title>
        <authorList>
            <person name="Hu P."/>
            <person name="Dubinsky E.A."/>
            <person name="Probst A.J."/>
            <person name="Wang J."/>
            <person name="Sieber C.M.K."/>
            <person name="Tom L.M."/>
            <person name="Gardinali P."/>
            <person name="Banfield J.F."/>
            <person name="Atlas R.M."/>
            <person name="Andersen G.L."/>
        </authorList>
    </citation>
    <scope>NUCLEOTIDE SEQUENCE [LARGE SCALE GENOMIC DNA]</scope>
</reference>
<dbReference type="AlphaFoldDB" id="A0A1Y5HYA6"/>
<keyword evidence="1" id="KW-1133">Transmembrane helix</keyword>
<keyword evidence="1" id="KW-0812">Transmembrane</keyword>
<accession>A0A1Y5HYA6</accession>
<protein>
    <submittedName>
        <fullName evidence="2">Uncharacterized protein</fullName>
    </submittedName>
</protein>
<gene>
    <name evidence="2" type="ORF">A9R00_07920</name>
</gene>
<name>A0A1Y5HYA6_OLEAN</name>
<proteinExistence type="predicted"/>
<dbReference type="EMBL" id="MABE01000445">
    <property type="protein sequence ID" value="OUS40062.1"/>
    <property type="molecule type" value="Genomic_DNA"/>
</dbReference>